<evidence type="ECO:0000259" key="1">
    <source>
        <dbReference type="PROSITE" id="PS51819"/>
    </source>
</evidence>
<dbReference type="Proteomes" id="UP000712673">
    <property type="component" value="Unassembled WGS sequence"/>
</dbReference>
<dbReference type="InterPro" id="IPR029068">
    <property type="entry name" value="Glyas_Bleomycin-R_OHBP_Dase"/>
</dbReference>
<feature type="domain" description="VOC" evidence="1">
    <location>
        <begin position="3"/>
        <end position="133"/>
    </location>
</feature>
<gene>
    <name evidence="2" type="ORF">FJZ47_06405</name>
</gene>
<organism evidence="2 3">
    <name type="scientific">Tectimicrobiota bacterium</name>
    <dbReference type="NCBI Taxonomy" id="2528274"/>
    <lineage>
        <taxon>Bacteria</taxon>
        <taxon>Pseudomonadati</taxon>
        <taxon>Nitrospinota/Tectimicrobiota group</taxon>
        <taxon>Candidatus Tectimicrobiota</taxon>
    </lineage>
</organism>
<evidence type="ECO:0000313" key="2">
    <source>
        <dbReference type="EMBL" id="MBM3223416.1"/>
    </source>
</evidence>
<dbReference type="SUPFAM" id="SSF54593">
    <property type="entry name" value="Glyoxalase/Bleomycin resistance protein/Dihydroxybiphenyl dioxygenase"/>
    <property type="match status" value="1"/>
</dbReference>
<reference evidence="2" key="1">
    <citation type="submission" date="2019-03" db="EMBL/GenBank/DDBJ databases">
        <title>Lake Tanganyika Metagenome-Assembled Genomes (MAGs).</title>
        <authorList>
            <person name="Tran P."/>
        </authorList>
    </citation>
    <scope>NUCLEOTIDE SEQUENCE</scope>
    <source>
        <strain evidence="2">K_DeepCast_65m_m2_066</strain>
    </source>
</reference>
<dbReference type="InterPro" id="IPR037523">
    <property type="entry name" value="VOC_core"/>
</dbReference>
<dbReference type="EMBL" id="VGLS01000140">
    <property type="protein sequence ID" value="MBM3223416.1"/>
    <property type="molecule type" value="Genomic_DNA"/>
</dbReference>
<protein>
    <submittedName>
        <fullName evidence="2">VOC family protein</fullName>
    </submittedName>
</protein>
<dbReference type="Pfam" id="PF00903">
    <property type="entry name" value="Glyoxalase"/>
    <property type="match status" value="1"/>
</dbReference>
<sequence length="143" mass="15304">MPKIKHIALSTQDVDGTAKFYIDVFGMKEIAKIDSPGAKGYYLSDGDLNLAILNFKNDTVAGVERGKEWSGIHHIGFQVESLEAIAEKLAEAGSQPRDDVNQALGVGHGHTNRGNVEVKYSGPDGIMLDVSQTGWVGTSGLGY</sequence>
<accession>A0A937VYH7</accession>
<name>A0A937VYH7_UNCTE</name>
<dbReference type="AlphaFoldDB" id="A0A937VYH7"/>
<evidence type="ECO:0000313" key="3">
    <source>
        <dbReference type="Proteomes" id="UP000712673"/>
    </source>
</evidence>
<proteinExistence type="predicted"/>
<dbReference type="PROSITE" id="PS51819">
    <property type="entry name" value="VOC"/>
    <property type="match status" value="1"/>
</dbReference>
<comment type="caution">
    <text evidence="2">The sequence shown here is derived from an EMBL/GenBank/DDBJ whole genome shotgun (WGS) entry which is preliminary data.</text>
</comment>
<dbReference type="InterPro" id="IPR004360">
    <property type="entry name" value="Glyas_Fos-R_dOase_dom"/>
</dbReference>
<dbReference type="Gene3D" id="3.10.180.10">
    <property type="entry name" value="2,3-Dihydroxybiphenyl 1,2-Dioxygenase, domain 1"/>
    <property type="match status" value="1"/>
</dbReference>